<comment type="caution">
    <text evidence="2">The sequence shown here is derived from an EMBL/GenBank/DDBJ whole genome shotgun (WGS) entry which is preliminary data.</text>
</comment>
<organism evidence="2 3">
    <name type="scientific">Trichloromonas acetexigens</name>
    <dbReference type="NCBI Taxonomy" id="38815"/>
    <lineage>
        <taxon>Bacteria</taxon>
        <taxon>Pseudomonadati</taxon>
        <taxon>Thermodesulfobacteriota</taxon>
        <taxon>Desulfuromonadia</taxon>
        <taxon>Desulfuromonadales</taxon>
        <taxon>Trichloromonadaceae</taxon>
        <taxon>Trichloromonas</taxon>
    </lineage>
</organism>
<sequence>MILVRFEDGTFRKVPVDLLGKMIASGEITHFRRSSGWVDAAEDQVRTHFSPSYQGPERRRRPRGQGQ</sequence>
<feature type="compositionally biased region" description="Basic residues" evidence="1">
    <location>
        <begin position="58"/>
        <end position="67"/>
    </location>
</feature>
<reference evidence="2 3" key="1">
    <citation type="submission" date="2019-07" db="EMBL/GenBank/DDBJ databases">
        <title>Insights of Desulfuromonas acetexigens electromicrobiology.</title>
        <authorList>
            <person name="Katuri K."/>
            <person name="Sapireddy V."/>
            <person name="Shaw D.R."/>
            <person name="Saikaly P."/>
        </authorList>
    </citation>
    <scope>NUCLEOTIDE SEQUENCE [LARGE SCALE GENOMIC DNA]</scope>
    <source>
        <strain evidence="2 3">2873</strain>
    </source>
</reference>
<evidence type="ECO:0000313" key="2">
    <source>
        <dbReference type="EMBL" id="TRO79752.1"/>
    </source>
</evidence>
<dbReference type="NCBIfam" id="NF045719">
    <property type="entry name" value="GSU3473_fam"/>
    <property type="match status" value="1"/>
</dbReference>
<evidence type="ECO:0000313" key="3">
    <source>
        <dbReference type="Proteomes" id="UP000317155"/>
    </source>
</evidence>
<proteinExistence type="predicted"/>
<protein>
    <submittedName>
        <fullName evidence="2">Uncharacterized protein</fullName>
    </submittedName>
</protein>
<dbReference type="Proteomes" id="UP000317155">
    <property type="component" value="Unassembled WGS sequence"/>
</dbReference>
<keyword evidence="3" id="KW-1185">Reference proteome</keyword>
<dbReference type="AlphaFoldDB" id="A0A550J9F9"/>
<name>A0A550J9F9_9BACT</name>
<gene>
    <name evidence="2" type="ORF">FL622_12650</name>
</gene>
<dbReference type="EMBL" id="VJVV01000009">
    <property type="protein sequence ID" value="TRO79752.1"/>
    <property type="molecule type" value="Genomic_DNA"/>
</dbReference>
<feature type="region of interest" description="Disordered" evidence="1">
    <location>
        <begin position="45"/>
        <end position="67"/>
    </location>
</feature>
<evidence type="ECO:0000256" key="1">
    <source>
        <dbReference type="SAM" id="MobiDB-lite"/>
    </source>
</evidence>
<accession>A0A550J9F9</accession>
<dbReference type="RefSeq" id="WP_092058865.1">
    <property type="nucleotide sequence ID" value="NZ_FOJJ01000041.1"/>
</dbReference>
<dbReference type="InterPro" id="IPR054686">
    <property type="entry name" value="GSU3473-like"/>
</dbReference>
<dbReference type="OrthoDB" id="5405893at2"/>